<keyword evidence="2" id="KW-1185">Reference proteome</keyword>
<dbReference type="AlphaFoldDB" id="A0A671SZB6"/>
<sequence>MLEDCNADYQDDLKRELNNAVTTMKISPSKLCFIILCCKRSLDPERMSESLKLKFEPEFILTFVLMSEEFEQSYITGFVENLLKEIDHSSLQTQLIKFVALLNSHIENSYLSIFHCEAFLVRHQIFENSLSDETNISSVRIIHNLIAKEMLKQLSSYQSQSEIAMSLLQDKVLFDHRFRSNEFQKFVRDLFIKRTKKSKGDPNHSWFSPLIEHVREAEVVEKAIDLLKVAYTRFDEDAFVAQQLARLLYENNNFEEAEIWAKRAKSRLPQHTYILDTLGQVYKKWFYSKHDAICEKNIEIQPEDITDIIDTALKGITTFRESEKCPQSQMVCLNNSYFGEIDIGCRLLELLSNVNIFSTKEGNRELMEYLLTDYIPKEVQKPWQKFHGLLKRIINGIRTALKCISDELAHKLKFSNLEAVTLQQSFTFSPITINKELIISLFPADLQKDLNQTELKNFIFCQIALSCASPGSGKLLSIEELQNLSRPFCSEKRTALPDTAYLLLSLLFWPEDSMGKEHSNTRSDVVTNAIKALHRYSEIKSAASRKGRIFTHFFLRKTRGLNKIVHKTTIEKFCKGTLSERRLKCNIRVIPLFSASLPNSNENVTFYLGFSLRGVVAFVIKVAE</sequence>
<dbReference type="PANTHER" id="PTHR16155">
    <property type="entry name" value="DED DOMAIN-CONTAINING PROTEIN"/>
    <property type="match status" value="1"/>
</dbReference>
<reference evidence="1" key="1">
    <citation type="submission" date="2025-08" db="UniProtKB">
        <authorList>
            <consortium name="Ensembl"/>
        </authorList>
    </citation>
    <scope>IDENTIFICATION</scope>
</reference>
<organism evidence="1 2">
    <name type="scientific">Sinocyclocheilus anshuiensis</name>
    <dbReference type="NCBI Taxonomy" id="1608454"/>
    <lineage>
        <taxon>Eukaryota</taxon>
        <taxon>Metazoa</taxon>
        <taxon>Chordata</taxon>
        <taxon>Craniata</taxon>
        <taxon>Vertebrata</taxon>
        <taxon>Euteleostomi</taxon>
        <taxon>Actinopterygii</taxon>
        <taxon>Neopterygii</taxon>
        <taxon>Teleostei</taxon>
        <taxon>Ostariophysi</taxon>
        <taxon>Cypriniformes</taxon>
        <taxon>Cyprinidae</taxon>
        <taxon>Cyprininae</taxon>
        <taxon>Sinocyclocheilus</taxon>
    </lineage>
</organism>
<dbReference type="PANTHER" id="PTHR16155:SF3">
    <property type="entry name" value="STERILE ALPHA MOTIF DOMAIN-CONTAINING PROTEIN 9-LIKE"/>
    <property type="match status" value="1"/>
</dbReference>
<name>A0A671SZB6_9TELE</name>
<dbReference type="Gene3D" id="1.25.40.10">
    <property type="entry name" value="Tetratricopeptide repeat domain"/>
    <property type="match status" value="1"/>
</dbReference>
<dbReference type="Proteomes" id="UP000472260">
    <property type="component" value="Unassembled WGS sequence"/>
</dbReference>
<dbReference type="SUPFAM" id="SSF48452">
    <property type="entry name" value="TPR-like"/>
    <property type="match status" value="1"/>
</dbReference>
<accession>A0A671SZB6</accession>
<dbReference type="Ensembl" id="ENSSANT00000108154.1">
    <property type="protein sequence ID" value="ENSSANP00000101901.1"/>
    <property type="gene ID" value="ENSSANG00000050020.1"/>
</dbReference>
<reference evidence="1" key="2">
    <citation type="submission" date="2025-09" db="UniProtKB">
        <authorList>
            <consortium name="Ensembl"/>
        </authorList>
    </citation>
    <scope>IDENTIFICATION</scope>
</reference>
<dbReference type="InterPro" id="IPR011990">
    <property type="entry name" value="TPR-like_helical_dom_sf"/>
</dbReference>
<evidence type="ECO:0000313" key="2">
    <source>
        <dbReference type="Proteomes" id="UP000472260"/>
    </source>
</evidence>
<proteinExistence type="predicted"/>
<dbReference type="GO" id="GO:0005737">
    <property type="term" value="C:cytoplasm"/>
    <property type="evidence" value="ECO:0007669"/>
    <property type="project" value="TreeGrafter"/>
</dbReference>
<protein>
    <submittedName>
        <fullName evidence="1">Uncharacterized protein</fullName>
    </submittedName>
</protein>
<evidence type="ECO:0000313" key="1">
    <source>
        <dbReference type="Ensembl" id="ENSSANP00000101901.1"/>
    </source>
</evidence>